<sequence length="104" mass="12026">MTEYKMVSYWTSGMENETPEKIYEDDGFILIAGYYNHKHNYKNQKALGIHWNGNYPNSHGILSPCVIPEKVRTAMLTGLLQQAIIDNDKEKMTSLNKAIHFFID</sequence>
<comment type="caution">
    <text evidence="1">The sequence shown here is derived from an EMBL/GenBank/DDBJ whole genome shotgun (WGS) entry which is preliminary data.</text>
</comment>
<protein>
    <submittedName>
        <fullName evidence="1">Uncharacterized protein</fullName>
    </submittedName>
</protein>
<keyword evidence="2" id="KW-1185">Reference proteome</keyword>
<organism evidence="1 2">
    <name type="scientific">Phocoenobacter atlanticus subsp. atlanticus</name>
    <dbReference type="NCBI Taxonomy" id="3061285"/>
    <lineage>
        <taxon>Bacteria</taxon>
        <taxon>Pseudomonadati</taxon>
        <taxon>Pseudomonadota</taxon>
        <taxon>Gammaproteobacteria</taxon>
        <taxon>Pasteurellales</taxon>
        <taxon>Pasteurellaceae</taxon>
        <taxon>Phocoenobacter</taxon>
        <taxon>Phocoenobacter atlanticus</taxon>
    </lineage>
</organism>
<evidence type="ECO:0000313" key="2">
    <source>
        <dbReference type="Proteomes" id="UP001226020"/>
    </source>
</evidence>
<dbReference type="EMBL" id="JASAXT010000011">
    <property type="protein sequence ID" value="MDP8148802.1"/>
    <property type="molecule type" value="Genomic_DNA"/>
</dbReference>
<dbReference type="AlphaFoldDB" id="A0AAW8CJC3"/>
<reference evidence="1 2" key="1">
    <citation type="journal article" date="2023" name="Front. Microbiol.">
        <title>Phylogeography and host specificity of Pasteurellaceae pathogenic to sea-farmed fish in the north-east Atlantic.</title>
        <authorList>
            <person name="Gulla S."/>
            <person name="Colquhoun D.J."/>
            <person name="Olsen A.B."/>
            <person name="Spilsberg B."/>
            <person name="Lagesen K."/>
            <person name="Aakesson C.P."/>
            <person name="Strom S."/>
            <person name="Manji F."/>
            <person name="Birkbeck T.H."/>
            <person name="Nilsen H.K."/>
        </authorList>
    </citation>
    <scope>NUCLEOTIDE SEQUENCE [LARGE SCALE GENOMIC DNA]</scope>
    <source>
        <strain evidence="1 2">NVIB3131</strain>
    </source>
</reference>
<proteinExistence type="predicted"/>
<accession>A0AAW8CJC3</accession>
<gene>
    <name evidence="1" type="ORF">QJU57_06895</name>
</gene>
<evidence type="ECO:0000313" key="1">
    <source>
        <dbReference type="EMBL" id="MDP8148802.1"/>
    </source>
</evidence>
<dbReference type="Proteomes" id="UP001226020">
    <property type="component" value="Unassembled WGS sequence"/>
</dbReference>
<name>A0AAW8CJC3_9PAST</name>
<dbReference type="RefSeq" id="WP_306351772.1">
    <property type="nucleotide sequence ID" value="NZ_JASAWV010000009.1"/>
</dbReference>